<dbReference type="PANTHER" id="PTHR19818">
    <property type="entry name" value="ZINC FINGER PROTEIN ZIC AND GLI"/>
    <property type="match status" value="1"/>
</dbReference>
<evidence type="ECO:0000256" key="11">
    <source>
        <dbReference type="SAM" id="MobiDB-lite"/>
    </source>
</evidence>
<dbReference type="Gene3D" id="3.30.160.60">
    <property type="entry name" value="Classic Zinc Finger"/>
    <property type="match status" value="2"/>
</dbReference>
<dbReference type="FunFam" id="3.30.160.60:FF:000125">
    <property type="entry name" value="Putative zinc finger protein 143"/>
    <property type="match status" value="1"/>
</dbReference>
<dbReference type="GO" id="GO:0005634">
    <property type="term" value="C:nucleus"/>
    <property type="evidence" value="ECO:0007669"/>
    <property type="project" value="UniProtKB-SubCell"/>
</dbReference>
<keyword evidence="5" id="KW-0862">Zinc</keyword>
<evidence type="ECO:0000256" key="7">
    <source>
        <dbReference type="ARBA" id="ARBA00023163"/>
    </source>
</evidence>
<organism evidence="13 14">
    <name type="scientific">Eremothecium sinecaudum</name>
    <dbReference type="NCBI Taxonomy" id="45286"/>
    <lineage>
        <taxon>Eukaryota</taxon>
        <taxon>Fungi</taxon>
        <taxon>Dikarya</taxon>
        <taxon>Ascomycota</taxon>
        <taxon>Saccharomycotina</taxon>
        <taxon>Saccharomycetes</taxon>
        <taxon>Saccharomycetales</taxon>
        <taxon>Saccharomycetaceae</taxon>
        <taxon>Eremothecium</taxon>
    </lineage>
</organism>
<keyword evidence="10" id="KW-0175">Coiled coil</keyword>
<dbReference type="GeneID" id="28722162"/>
<evidence type="ECO:0000313" key="13">
    <source>
        <dbReference type="EMBL" id="AMD18966.1"/>
    </source>
</evidence>
<dbReference type="GO" id="GO:0045944">
    <property type="term" value="P:positive regulation of transcription by RNA polymerase II"/>
    <property type="evidence" value="ECO:0007669"/>
    <property type="project" value="UniProtKB-ARBA"/>
</dbReference>
<evidence type="ECO:0000256" key="9">
    <source>
        <dbReference type="PROSITE-ProRule" id="PRU00042"/>
    </source>
</evidence>
<evidence type="ECO:0000256" key="10">
    <source>
        <dbReference type="SAM" id="Coils"/>
    </source>
</evidence>
<keyword evidence="7" id="KW-0804">Transcription</keyword>
<dbReference type="InterPro" id="IPR013087">
    <property type="entry name" value="Znf_C2H2_type"/>
</dbReference>
<dbReference type="PROSITE" id="PS00028">
    <property type="entry name" value="ZINC_FINGER_C2H2_1"/>
    <property type="match status" value="2"/>
</dbReference>
<proteinExistence type="predicted"/>
<feature type="coiled-coil region" evidence="10">
    <location>
        <begin position="233"/>
        <end position="277"/>
    </location>
</feature>
<dbReference type="FunFam" id="3.30.160.60:FF:001752">
    <property type="entry name" value="Transcriptional factor SWI5"/>
    <property type="match status" value="1"/>
</dbReference>
<evidence type="ECO:0000256" key="2">
    <source>
        <dbReference type="ARBA" id="ARBA00022723"/>
    </source>
</evidence>
<dbReference type="PANTHER" id="PTHR19818:SF144">
    <property type="entry name" value="METALLOTHIONEIN EXPRESSION ACTIVATOR-RELATED"/>
    <property type="match status" value="1"/>
</dbReference>
<feature type="region of interest" description="Disordered" evidence="11">
    <location>
        <begin position="828"/>
        <end position="858"/>
    </location>
</feature>
<evidence type="ECO:0000256" key="5">
    <source>
        <dbReference type="ARBA" id="ARBA00022833"/>
    </source>
</evidence>
<name>A0A125RDZ1_9SACH</name>
<keyword evidence="3" id="KW-0677">Repeat</keyword>
<keyword evidence="2" id="KW-0479">Metal-binding</keyword>
<evidence type="ECO:0000313" key="14">
    <source>
        <dbReference type="Proteomes" id="UP000243052"/>
    </source>
</evidence>
<dbReference type="SUPFAM" id="SSF57667">
    <property type="entry name" value="beta-beta-alpha zinc fingers"/>
    <property type="match status" value="1"/>
</dbReference>
<reference evidence="13 14" key="1">
    <citation type="submission" date="2016-01" db="EMBL/GenBank/DDBJ databases">
        <title>Genome sequence of the yeast Holleya sinecauda.</title>
        <authorList>
            <person name="Dietrich F.S."/>
        </authorList>
    </citation>
    <scope>NUCLEOTIDE SEQUENCE [LARGE SCALE GENOMIC DNA]</scope>
    <source>
        <strain evidence="13 14">ATCC 58844</strain>
    </source>
</reference>
<dbReference type="GO" id="GO:0008270">
    <property type="term" value="F:zinc ion binding"/>
    <property type="evidence" value="ECO:0007669"/>
    <property type="project" value="UniProtKB-KW"/>
</dbReference>
<dbReference type="AlphaFoldDB" id="A0A125RDZ1"/>
<feature type="domain" description="C2H2-type" evidence="12">
    <location>
        <begin position="670"/>
        <end position="699"/>
    </location>
</feature>
<keyword evidence="6" id="KW-0805">Transcription regulation</keyword>
<feature type="compositionally biased region" description="Polar residues" evidence="11">
    <location>
        <begin position="14"/>
        <end position="28"/>
    </location>
</feature>
<dbReference type="GO" id="GO:0000981">
    <property type="term" value="F:DNA-binding transcription factor activity, RNA polymerase II-specific"/>
    <property type="evidence" value="ECO:0007669"/>
    <property type="project" value="UniProtKB-ARBA"/>
</dbReference>
<dbReference type="SMART" id="SM00355">
    <property type="entry name" value="ZnF_C2H2"/>
    <property type="match status" value="2"/>
</dbReference>
<feature type="region of interest" description="Disordered" evidence="11">
    <location>
        <begin position="393"/>
        <end position="462"/>
    </location>
</feature>
<feature type="region of interest" description="Disordered" evidence="11">
    <location>
        <begin position="766"/>
        <end position="787"/>
    </location>
</feature>
<dbReference type="STRING" id="45286.A0A125RDZ1"/>
<feature type="domain" description="C2H2-type" evidence="12">
    <location>
        <begin position="700"/>
        <end position="729"/>
    </location>
</feature>
<feature type="compositionally biased region" description="Polar residues" evidence="11">
    <location>
        <begin position="443"/>
        <end position="452"/>
    </location>
</feature>
<dbReference type="InterPro" id="IPR036236">
    <property type="entry name" value="Znf_C2H2_sf"/>
</dbReference>
<feature type="compositionally biased region" description="Polar residues" evidence="11">
    <location>
        <begin position="415"/>
        <end position="425"/>
    </location>
</feature>
<dbReference type="EMBL" id="CP014242">
    <property type="protein sequence ID" value="AMD18966.1"/>
    <property type="molecule type" value="Genomic_DNA"/>
</dbReference>
<evidence type="ECO:0000256" key="1">
    <source>
        <dbReference type="ARBA" id="ARBA00004123"/>
    </source>
</evidence>
<protein>
    <submittedName>
        <fullName evidence="13">HBR065Wp</fullName>
    </submittedName>
</protein>
<dbReference type="OrthoDB" id="3437960at2759"/>
<dbReference type="InterPro" id="IPR050329">
    <property type="entry name" value="GLI_C2H2-zinc-finger"/>
</dbReference>
<dbReference type="Pfam" id="PF00096">
    <property type="entry name" value="zf-C2H2"/>
    <property type="match status" value="2"/>
</dbReference>
<keyword evidence="14" id="KW-1185">Reference proteome</keyword>
<dbReference type="Proteomes" id="UP000243052">
    <property type="component" value="Chromosome ii"/>
</dbReference>
<dbReference type="GO" id="GO:0000978">
    <property type="term" value="F:RNA polymerase II cis-regulatory region sequence-specific DNA binding"/>
    <property type="evidence" value="ECO:0007669"/>
    <property type="project" value="TreeGrafter"/>
</dbReference>
<keyword evidence="4 9" id="KW-0863">Zinc-finger</keyword>
<keyword evidence="8" id="KW-0539">Nucleus</keyword>
<feature type="region of interest" description="Disordered" evidence="11">
    <location>
        <begin position="12"/>
        <end position="38"/>
    </location>
</feature>
<evidence type="ECO:0000256" key="4">
    <source>
        <dbReference type="ARBA" id="ARBA00022771"/>
    </source>
</evidence>
<feature type="compositionally biased region" description="Polar residues" evidence="11">
    <location>
        <begin position="847"/>
        <end position="858"/>
    </location>
</feature>
<evidence type="ECO:0000256" key="6">
    <source>
        <dbReference type="ARBA" id="ARBA00023015"/>
    </source>
</evidence>
<feature type="compositionally biased region" description="Polar residues" evidence="11">
    <location>
        <begin position="397"/>
        <end position="406"/>
    </location>
</feature>
<sequence>MNIPIGQWSIDPNKLSSPYQSSSLTAGQCISDPGMKSASHRPISMNINMNMNMDMNIDIPLNLNSTDYDAKSRELSTDINSESQQPESSYFGINHETYHDIDEFLVQELRELDIPLAPSVHEDAADGLYSKPKIDDSTLSMFANGLEKAGFKDGIFDSYHHQHPLTPRKTHNREPSGTAIFGFVNHNHNLTINRPVHESSINAICGSADVAYDNMCIKEDGLPTVNTLILKQQEELGLALEKQKEVNRRLQEQLKINQLQQQQLQEALCKKEAAARQTFSDSSCIATPRNVPRRSDSILVTSNSKSGGYQFPPPRDETTSFVLSPSTGSISVPQNKESLPGKNIEIMSLVRENEPEGTCNRLQWKKLGNLPMHRPHTVSGRINYQCLEEDSLDKSHYQNQSNENAKSSSHISSSPRNHLFSNSSPKLPYASPINDKHHRSKRSVTSTASTIPMSYEEDSDVESLSCKKQQVNTIGLGLNYKEQNSKSAFVLNKPPQLGLLPTIPGSNNNTPIKRKDKVPFPSPGYPPKYCFQHISVNDSKHQSTRTTMDQATNYSLEQNIFDSVQAANLKPPDISYKRYRRDTPDTADECDEPIQEFVQAQSPSPILLSQKKFDNTHQLNTRSLYDGAASLHPTQSAISSPERLSPMKKASNLPQEEIDQYIRKLEDKTFECLYPDCNKLFNRRYNIRSHIQTHLEDRPFKCDFVGCTKAFVRNHDLIRHKKTHAEKVYICPCSKKFSREDALLTHRARMICIGGKKFENIVIKRSPRKRGRPKKDGYSSTNSSPVKEVLANDHNGTVILKMEEQLQKVFEQSGSEVVQDDTIINEIVTHKQPNSNEGVRTPLSLPKQFSSPLDEVSS</sequence>
<evidence type="ECO:0000256" key="3">
    <source>
        <dbReference type="ARBA" id="ARBA00022737"/>
    </source>
</evidence>
<dbReference type="RefSeq" id="XP_017985962.1">
    <property type="nucleotide sequence ID" value="XM_018130473.1"/>
</dbReference>
<accession>A0A125RDZ1</accession>
<evidence type="ECO:0000256" key="8">
    <source>
        <dbReference type="ARBA" id="ARBA00023242"/>
    </source>
</evidence>
<dbReference type="PROSITE" id="PS50157">
    <property type="entry name" value="ZINC_FINGER_C2H2_2"/>
    <property type="match status" value="2"/>
</dbReference>
<gene>
    <name evidence="13" type="ORF">AW171_hschr2496</name>
</gene>
<evidence type="ECO:0000259" key="12">
    <source>
        <dbReference type="PROSITE" id="PS50157"/>
    </source>
</evidence>
<comment type="subcellular location">
    <subcellularLocation>
        <location evidence="1">Nucleus</location>
    </subcellularLocation>
</comment>